<dbReference type="AlphaFoldDB" id="A0A5D4XQ04"/>
<keyword evidence="3" id="KW-1185">Reference proteome</keyword>
<proteinExistence type="predicted"/>
<keyword evidence="1" id="KW-1133">Transmembrane helix</keyword>
<dbReference type="RefSeq" id="WP_149103204.1">
    <property type="nucleotide sequence ID" value="NZ_VTFT01000001.1"/>
</dbReference>
<comment type="caution">
    <text evidence="2">The sequence shown here is derived from an EMBL/GenBank/DDBJ whole genome shotgun (WGS) entry which is preliminary data.</text>
</comment>
<accession>A0A5D4XQ04</accession>
<dbReference type="Proteomes" id="UP000324973">
    <property type="component" value="Unassembled WGS sequence"/>
</dbReference>
<protein>
    <submittedName>
        <fullName evidence="2">Uncharacterized protein</fullName>
    </submittedName>
</protein>
<evidence type="ECO:0000313" key="2">
    <source>
        <dbReference type="EMBL" id="TYT26649.1"/>
    </source>
</evidence>
<sequence length="203" mass="22766">MTDEQPIARTGRHRPLRLYEVVMGGCVVLISVISLFVAISANRTQERMLAASVWPSLITGTSNITLEGDPQVSIDLLNRGTGPARVRWAQLLHDDTPVRDVDELLSRCCAGEGGAAARDRLQFLSSGIQRRVVGADEWIALLRVPQPQPAHPLWNALDRERHRIELRVCYCSVLDDCWLLDSREDEPEPVRQCPRTPDVLWNG</sequence>
<feature type="transmembrane region" description="Helical" evidence="1">
    <location>
        <begin position="21"/>
        <end position="41"/>
    </location>
</feature>
<dbReference type="OrthoDB" id="1492993at2"/>
<evidence type="ECO:0000256" key="1">
    <source>
        <dbReference type="SAM" id="Phobius"/>
    </source>
</evidence>
<evidence type="ECO:0000313" key="3">
    <source>
        <dbReference type="Proteomes" id="UP000324973"/>
    </source>
</evidence>
<gene>
    <name evidence="2" type="ORF">FZO89_10475</name>
</gene>
<dbReference type="EMBL" id="VTFT01000001">
    <property type="protein sequence ID" value="TYT26649.1"/>
    <property type="molecule type" value="Genomic_DNA"/>
</dbReference>
<reference evidence="2 3" key="1">
    <citation type="submission" date="2019-08" db="EMBL/GenBank/DDBJ databases">
        <title>Luteimonas viscosus sp. nov., isolated from soil of a sunflower field.</title>
        <authorList>
            <person name="Jianli Z."/>
            <person name="Ying Z."/>
        </authorList>
    </citation>
    <scope>NUCLEOTIDE SEQUENCE [LARGE SCALE GENOMIC DNA]</scope>
    <source>
        <strain evidence="2 3">XBU10</strain>
    </source>
</reference>
<organism evidence="2 3">
    <name type="scientific">Luteimonas viscosa</name>
    <dbReference type="NCBI Taxonomy" id="1132694"/>
    <lineage>
        <taxon>Bacteria</taxon>
        <taxon>Pseudomonadati</taxon>
        <taxon>Pseudomonadota</taxon>
        <taxon>Gammaproteobacteria</taxon>
        <taxon>Lysobacterales</taxon>
        <taxon>Lysobacteraceae</taxon>
        <taxon>Luteimonas</taxon>
    </lineage>
</organism>
<keyword evidence="1" id="KW-0812">Transmembrane</keyword>
<keyword evidence="1" id="KW-0472">Membrane</keyword>
<name>A0A5D4XQ04_9GAMM</name>